<proteinExistence type="predicted"/>
<evidence type="ECO:0008006" key="4">
    <source>
        <dbReference type="Google" id="ProtNLM"/>
    </source>
</evidence>
<name>A0A418QP08_9BACT</name>
<reference evidence="2 3" key="1">
    <citation type="submission" date="2019-01" db="EMBL/GenBank/DDBJ databases">
        <title>Hymenobacter humicola sp. nov., isolated from soils in Antarctica.</title>
        <authorList>
            <person name="Sedlacek I."/>
            <person name="Holochova P."/>
            <person name="Kralova S."/>
            <person name="Pantucek R."/>
            <person name="Stankova E."/>
            <person name="Vrbovska V."/>
            <person name="Kristofova L."/>
            <person name="Svec P."/>
            <person name="Busse H.-J."/>
        </authorList>
    </citation>
    <scope>NUCLEOTIDE SEQUENCE [LARGE SCALE GENOMIC DNA]</scope>
    <source>
        <strain evidence="2 3">CCM 8852</strain>
    </source>
</reference>
<feature type="chain" id="PRO_5019253999" description="VCBS repeat-containing protein" evidence="1">
    <location>
        <begin position="19"/>
        <end position="215"/>
    </location>
</feature>
<evidence type="ECO:0000313" key="2">
    <source>
        <dbReference type="EMBL" id="RIY06909.1"/>
    </source>
</evidence>
<evidence type="ECO:0000256" key="1">
    <source>
        <dbReference type="SAM" id="SignalP"/>
    </source>
</evidence>
<keyword evidence="3" id="KW-1185">Reference proteome</keyword>
<comment type="caution">
    <text evidence="2">The sequence shown here is derived from an EMBL/GenBank/DDBJ whole genome shotgun (WGS) entry which is preliminary data.</text>
</comment>
<dbReference type="EMBL" id="QYCN01000035">
    <property type="protein sequence ID" value="RIY06909.1"/>
    <property type="molecule type" value="Genomic_DNA"/>
</dbReference>
<dbReference type="Proteomes" id="UP000284250">
    <property type="component" value="Unassembled WGS sequence"/>
</dbReference>
<dbReference type="OrthoDB" id="885087at2"/>
<organism evidence="2 3">
    <name type="scientific">Hymenobacter rubripertinctus</name>
    <dbReference type="NCBI Taxonomy" id="2029981"/>
    <lineage>
        <taxon>Bacteria</taxon>
        <taxon>Pseudomonadati</taxon>
        <taxon>Bacteroidota</taxon>
        <taxon>Cytophagia</taxon>
        <taxon>Cytophagales</taxon>
        <taxon>Hymenobacteraceae</taxon>
        <taxon>Hymenobacter</taxon>
    </lineage>
</organism>
<keyword evidence="1" id="KW-0732">Signal</keyword>
<accession>A0A418QP08</accession>
<feature type="signal peptide" evidence="1">
    <location>
        <begin position="1"/>
        <end position="18"/>
    </location>
</feature>
<gene>
    <name evidence="2" type="ORF">D0T11_17940</name>
</gene>
<evidence type="ECO:0000313" key="3">
    <source>
        <dbReference type="Proteomes" id="UP000284250"/>
    </source>
</evidence>
<dbReference type="RefSeq" id="WP_119657188.1">
    <property type="nucleotide sequence ID" value="NZ_JBHUOI010000089.1"/>
</dbReference>
<protein>
    <recommendedName>
        <fullName evidence="4">VCBS repeat-containing protein</fullName>
    </recommendedName>
</protein>
<dbReference type="AlphaFoldDB" id="A0A418QP08"/>
<sequence length="215" mass="24991">MKKFIWLLLLLLPLSTMASLPPDSIEARTLRQGVACRQPAETVEAFVRRVLPVSCPADDPSGIVQYAWRPSTFGKQLFLSAYDPQEAYRLYVYILDPYQPNTYAVKRWEVQLPISDQPSLQAIFFADADQDGRKELLVLVNSSSREPVTEDDISRYGHFSHYHTRLYGYLPVVDGQRPRYREFPNRPYLDDLETAAEVREVLDKRRPSVRRRRAR</sequence>